<dbReference type="Proteomes" id="UP000326950">
    <property type="component" value="Unassembled WGS sequence"/>
</dbReference>
<feature type="domain" description="Thioredoxin" evidence="4">
    <location>
        <begin position="163"/>
        <end position="295"/>
    </location>
</feature>
<proteinExistence type="inferred from homology"/>
<dbReference type="InterPro" id="IPR013766">
    <property type="entry name" value="Thioredoxin_domain"/>
</dbReference>
<dbReference type="AlphaFoldDB" id="A0A5N6UTY3"/>
<dbReference type="InterPro" id="IPR017937">
    <property type="entry name" value="Thioredoxin_CS"/>
</dbReference>
<reference evidence="7 8" key="1">
    <citation type="submission" date="2019-04" db="EMBL/GenBank/DDBJ databases">
        <title>Friends and foes A comparative genomics study of 23 Aspergillus species from section Flavi.</title>
        <authorList>
            <consortium name="DOE Joint Genome Institute"/>
            <person name="Kjaerbolling I."/>
            <person name="Vesth T."/>
            <person name="Frisvad J.C."/>
            <person name="Nybo J.L."/>
            <person name="Theobald S."/>
            <person name="Kildgaard S."/>
            <person name="Isbrandt T."/>
            <person name="Kuo A."/>
            <person name="Sato A."/>
            <person name="Lyhne E.K."/>
            <person name="Kogle M.E."/>
            <person name="Wiebenga A."/>
            <person name="Kun R.S."/>
            <person name="Lubbers R.J."/>
            <person name="Makela M.R."/>
            <person name="Barry K."/>
            <person name="Chovatia M."/>
            <person name="Clum A."/>
            <person name="Daum C."/>
            <person name="Haridas S."/>
            <person name="He G."/>
            <person name="LaButti K."/>
            <person name="Lipzen A."/>
            <person name="Mondo S."/>
            <person name="Riley R."/>
            <person name="Salamov A."/>
            <person name="Simmons B.A."/>
            <person name="Magnuson J.K."/>
            <person name="Henrissat B."/>
            <person name="Mortensen U.H."/>
            <person name="Larsen T.O."/>
            <person name="Devries R.P."/>
            <person name="Grigoriev I.V."/>
            <person name="Machida M."/>
            <person name="Baker S.E."/>
            <person name="Andersen M.R."/>
        </authorList>
    </citation>
    <scope>NUCLEOTIDE SEQUENCE [LARGE SCALE GENOMIC DNA]</scope>
    <source>
        <strain evidence="7 8">CBS 117626</strain>
    </source>
</reference>
<dbReference type="PROSITE" id="PS51858">
    <property type="entry name" value="PPPDE"/>
    <property type="match status" value="1"/>
</dbReference>
<evidence type="ECO:0000313" key="7">
    <source>
        <dbReference type="EMBL" id="KAE8162102.1"/>
    </source>
</evidence>
<name>A0A5N6UTY3_ASPTM</name>
<dbReference type="SUPFAM" id="SSF52833">
    <property type="entry name" value="Thioredoxin-like"/>
    <property type="match status" value="1"/>
</dbReference>
<comment type="similarity">
    <text evidence="1">Belongs to the DeSI family.</text>
</comment>
<dbReference type="PANTHER" id="PTHR12378">
    <property type="entry name" value="DESUMOYLATING ISOPEPTIDASE"/>
    <property type="match status" value="1"/>
</dbReference>
<evidence type="ECO:0000259" key="6">
    <source>
        <dbReference type="PROSITE" id="PS51858"/>
    </source>
</evidence>
<dbReference type="Pfam" id="PF05903">
    <property type="entry name" value="Peptidase_C97"/>
    <property type="match status" value="1"/>
</dbReference>
<dbReference type="PANTHER" id="PTHR12378:SF7">
    <property type="entry name" value="DESUMOYLATING ISOPEPTIDASE 1"/>
    <property type="match status" value="1"/>
</dbReference>
<evidence type="ECO:0000256" key="3">
    <source>
        <dbReference type="ARBA" id="ARBA00022801"/>
    </source>
</evidence>
<keyword evidence="8" id="KW-1185">Reference proteome</keyword>
<dbReference type="Pfam" id="PF08324">
    <property type="entry name" value="PUL"/>
    <property type="match status" value="1"/>
</dbReference>
<sequence length="613" mass="67200">MDVELYVYDLSKGLARQWSLPLTGTHIDAIYHTAIVLNGVEYYFGHGIQTAYPGSTHHGQPMEKVHLGQTELPPDVISEYIESLGEIYTPEASHEIPLENQPQPQLIKLQSYDLFLHNCNNFTQDLAMFLLGKSIPDHIRNLPQTFLSTPFGQMIKPQIEAALRPVTQAPSTGVPTQTPTQAQVQLPNKVHQVTNLTQLNHELDQASHSAAIIFFTSATCPPCKALYPLYDELAEEAGTKATLIKVDISSAYDVAMKYGIKATPTFKTYLKGQETETWSGANASQLQGNIRLLIEMANPAHPHRKLNLPTFQRPIPPSSFIQYKNIPPLDKLLQKLPRESQTNNTLTSITTFITNSIKSNDPRETPLPPDLPTYPTYIESLLKETPSDAHFAIIDLTRLLTLDPRIASYFFSSQNPPSTLLSLLSQITQKEETPQESKSAYTKTLTTLHLLTNLLLTSPHLPTTTILSTPSLLTSTLTTLTTSLFHTSPKIRCAAASLAYNLTAQNHNSRIEGKGDLISEEDQVSLVAGLVEAIANEEESGEALRGFLMALGLVVYECVVGGEVEEVCRVLGVREVVLGKKGKGELLFGGGGGEMVKLLEGLIGEVAGLVGFS</sequence>
<dbReference type="GO" id="GO:0008233">
    <property type="term" value="F:peptidase activity"/>
    <property type="evidence" value="ECO:0007669"/>
    <property type="project" value="UniProtKB-KW"/>
</dbReference>
<evidence type="ECO:0000259" key="4">
    <source>
        <dbReference type="PROSITE" id="PS51352"/>
    </source>
</evidence>
<dbReference type="SMART" id="SM01179">
    <property type="entry name" value="DUF862"/>
    <property type="match status" value="1"/>
</dbReference>
<evidence type="ECO:0000259" key="5">
    <source>
        <dbReference type="PROSITE" id="PS51396"/>
    </source>
</evidence>
<dbReference type="GO" id="GO:0006508">
    <property type="term" value="P:proteolysis"/>
    <property type="evidence" value="ECO:0007669"/>
    <property type="project" value="UniProtKB-KW"/>
</dbReference>
<evidence type="ECO:0000313" key="8">
    <source>
        <dbReference type="Proteomes" id="UP000326950"/>
    </source>
</evidence>
<dbReference type="PROSITE" id="PS51352">
    <property type="entry name" value="THIOREDOXIN_2"/>
    <property type="match status" value="1"/>
</dbReference>
<dbReference type="InterPro" id="IPR036249">
    <property type="entry name" value="Thioredoxin-like_sf"/>
</dbReference>
<feature type="domain" description="PUL" evidence="5">
    <location>
        <begin position="313"/>
        <end position="606"/>
    </location>
</feature>
<dbReference type="InterPro" id="IPR042266">
    <property type="entry name" value="PPPDE_sf"/>
</dbReference>
<dbReference type="InterPro" id="IPR011989">
    <property type="entry name" value="ARM-like"/>
</dbReference>
<gene>
    <name evidence="7" type="ORF">BDV40DRAFT_300731</name>
</gene>
<dbReference type="CDD" id="cd02947">
    <property type="entry name" value="TRX_family"/>
    <property type="match status" value="1"/>
</dbReference>
<dbReference type="PROSITE" id="PS51396">
    <property type="entry name" value="PUL"/>
    <property type="match status" value="1"/>
</dbReference>
<dbReference type="PROSITE" id="PS00194">
    <property type="entry name" value="THIOREDOXIN_1"/>
    <property type="match status" value="1"/>
</dbReference>
<accession>A0A5N6UTY3</accession>
<evidence type="ECO:0000256" key="1">
    <source>
        <dbReference type="ARBA" id="ARBA00008140"/>
    </source>
</evidence>
<dbReference type="Gene3D" id="1.25.10.10">
    <property type="entry name" value="Leucine-rich Repeat Variant"/>
    <property type="match status" value="1"/>
</dbReference>
<evidence type="ECO:0000256" key="2">
    <source>
        <dbReference type="ARBA" id="ARBA00022670"/>
    </source>
</evidence>
<dbReference type="InterPro" id="IPR013535">
    <property type="entry name" value="PUL_dom"/>
</dbReference>
<dbReference type="GO" id="GO:0070646">
    <property type="term" value="P:protein modification by small protein removal"/>
    <property type="evidence" value="ECO:0007669"/>
    <property type="project" value="TreeGrafter"/>
</dbReference>
<dbReference type="Gene3D" id="3.40.30.10">
    <property type="entry name" value="Glutaredoxin"/>
    <property type="match status" value="1"/>
</dbReference>
<dbReference type="InterPro" id="IPR008580">
    <property type="entry name" value="PPPDE_dom"/>
</dbReference>
<dbReference type="OrthoDB" id="21221at2759"/>
<dbReference type="Gene3D" id="3.90.1720.30">
    <property type="entry name" value="PPPDE domains"/>
    <property type="match status" value="2"/>
</dbReference>
<keyword evidence="2" id="KW-0645">Protease</keyword>
<keyword evidence="3" id="KW-0378">Hydrolase</keyword>
<organism evidence="7 8">
    <name type="scientific">Aspergillus tamarii</name>
    <dbReference type="NCBI Taxonomy" id="41984"/>
    <lineage>
        <taxon>Eukaryota</taxon>
        <taxon>Fungi</taxon>
        <taxon>Dikarya</taxon>
        <taxon>Ascomycota</taxon>
        <taxon>Pezizomycotina</taxon>
        <taxon>Eurotiomycetes</taxon>
        <taxon>Eurotiomycetidae</taxon>
        <taxon>Eurotiales</taxon>
        <taxon>Aspergillaceae</taxon>
        <taxon>Aspergillus</taxon>
        <taxon>Aspergillus subgen. Circumdati</taxon>
    </lineage>
</organism>
<dbReference type="EMBL" id="ML738633">
    <property type="protein sequence ID" value="KAE8162102.1"/>
    <property type="molecule type" value="Genomic_DNA"/>
</dbReference>
<protein>
    <submittedName>
        <fullName evidence="7">PPPDE putative peptidase domain-containing protein</fullName>
    </submittedName>
</protein>
<dbReference type="Pfam" id="PF00085">
    <property type="entry name" value="Thioredoxin"/>
    <property type="match status" value="1"/>
</dbReference>
<feature type="domain" description="PPPDE" evidence="6">
    <location>
        <begin position="1"/>
        <end position="160"/>
    </location>
</feature>